<accession>C5FMH2</accession>
<dbReference type="OMA" id="YQIPMLV"/>
<protein>
    <submittedName>
        <fullName evidence="4">Epoxide hydrolase</fullName>
    </submittedName>
</protein>
<dbReference type="InterPro" id="IPR029058">
    <property type="entry name" value="AB_hydrolase_fold"/>
</dbReference>
<dbReference type="EMBL" id="DS995703">
    <property type="protein sequence ID" value="EEQ31075.1"/>
    <property type="molecule type" value="Genomic_DNA"/>
</dbReference>
<dbReference type="Pfam" id="PF00561">
    <property type="entry name" value="Abhydrolase_1"/>
    <property type="match status" value="1"/>
</dbReference>
<dbReference type="ESTHER" id="artoc-c5fmh2">
    <property type="family name" value="Epoxide_hydrolase"/>
</dbReference>
<evidence type="ECO:0000313" key="4">
    <source>
        <dbReference type="EMBL" id="EEQ31075.1"/>
    </source>
</evidence>
<dbReference type="RefSeq" id="XP_002848388.1">
    <property type="nucleotide sequence ID" value="XM_002848342.1"/>
</dbReference>
<dbReference type="InterPro" id="IPR000639">
    <property type="entry name" value="Epox_hydrolase-like"/>
</dbReference>
<dbReference type="HOGENOM" id="CLU_020336_7_5_1"/>
<keyword evidence="1 4" id="KW-0378">Hydrolase</keyword>
<reference evidence="5" key="1">
    <citation type="journal article" date="2012" name="MBio">
        <title>Comparative genome analysis of Trichophyton rubrum and related dermatophytes reveals candidate genes involved in infection.</title>
        <authorList>
            <person name="Martinez D.A."/>
            <person name="Oliver B.G."/>
            <person name="Graeser Y."/>
            <person name="Goldberg J.M."/>
            <person name="Li W."/>
            <person name="Martinez-Rossi N.M."/>
            <person name="Monod M."/>
            <person name="Shelest E."/>
            <person name="Barton R.C."/>
            <person name="Birch E."/>
            <person name="Brakhage A.A."/>
            <person name="Chen Z."/>
            <person name="Gurr S.J."/>
            <person name="Heiman D."/>
            <person name="Heitman J."/>
            <person name="Kosti I."/>
            <person name="Rossi A."/>
            <person name="Saif S."/>
            <person name="Samalova M."/>
            <person name="Saunders C.W."/>
            <person name="Shea T."/>
            <person name="Summerbell R.C."/>
            <person name="Xu J."/>
            <person name="Young S."/>
            <person name="Zeng Q."/>
            <person name="Birren B.W."/>
            <person name="Cuomo C.A."/>
            <person name="White T.C."/>
        </authorList>
    </citation>
    <scope>NUCLEOTIDE SEQUENCE [LARGE SCALE GENOMIC DNA]</scope>
    <source>
        <strain evidence="5">ATCC MYA-4605 / CBS 113480</strain>
    </source>
</reference>
<proteinExistence type="inferred from homology"/>
<dbReference type="OrthoDB" id="408373at2759"/>
<dbReference type="PANTHER" id="PTHR43329">
    <property type="entry name" value="EPOXIDE HYDROLASE"/>
    <property type="match status" value="1"/>
</dbReference>
<dbReference type="eggNOG" id="KOG4178">
    <property type="taxonomic scope" value="Eukaryota"/>
</dbReference>
<dbReference type="PRINTS" id="PR00412">
    <property type="entry name" value="EPOXHYDRLASE"/>
</dbReference>
<feature type="domain" description="AB hydrolase-1" evidence="3">
    <location>
        <begin position="41"/>
        <end position="162"/>
    </location>
</feature>
<name>C5FMH2_ARTOC</name>
<dbReference type="GeneID" id="9229712"/>
<dbReference type="Gene3D" id="3.40.50.1820">
    <property type="entry name" value="alpha/beta hydrolase"/>
    <property type="match status" value="1"/>
</dbReference>
<dbReference type="GO" id="GO:0016787">
    <property type="term" value="F:hydrolase activity"/>
    <property type="evidence" value="ECO:0007669"/>
    <property type="project" value="UniProtKB-KW"/>
</dbReference>
<gene>
    <name evidence="4" type="ORF">MCYG_03894</name>
</gene>
<evidence type="ECO:0000259" key="3">
    <source>
        <dbReference type="Pfam" id="PF00561"/>
    </source>
</evidence>
<dbReference type="Proteomes" id="UP000002035">
    <property type="component" value="Unassembled WGS sequence"/>
</dbReference>
<dbReference type="AlphaFoldDB" id="C5FMH2"/>
<organism evidence="4 5">
    <name type="scientific">Arthroderma otae (strain ATCC MYA-4605 / CBS 113480)</name>
    <name type="common">Microsporum canis</name>
    <dbReference type="NCBI Taxonomy" id="554155"/>
    <lineage>
        <taxon>Eukaryota</taxon>
        <taxon>Fungi</taxon>
        <taxon>Dikarya</taxon>
        <taxon>Ascomycota</taxon>
        <taxon>Pezizomycotina</taxon>
        <taxon>Eurotiomycetes</taxon>
        <taxon>Eurotiomycetidae</taxon>
        <taxon>Onygenales</taxon>
        <taxon>Arthrodermataceae</taxon>
        <taxon>Microsporum</taxon>
    </lineage>
</organism>
<sequence>MPVDKIHIPDDPRIKHCSSIVNGTTYGYILATPPDGKYQATVFLIHGFPDLSMGWRYQIPTLLDLGLRVVAPDCIGYGRTLAAGLVDHSQEAPQFTPESAWRYGYMQCAKDMKELARQLGSSQVILGGHDWGGAVVYRIALYEPAFVTHLFSVCTPYWPPTKEFQPLEKVVEKIPFFGYQVQFANGGLENILRSKEQIRQFLNAIYGGRTANGEGALSIEKGVLLEKLPGIQQTPLLSKSEIDYYVDEFSRTGLHGPLSWYRTREQNWKEEQGFLGRSIDIPVLFILATNDTALRPELSRNIDRNLKNLTKGEVVASHWALWQAPEACNALIKRWFESVVFAGKEKL</sequence>
<comment type="similarity">
    <text evidence="2">Belongs to the AB hydrolase superfamily. Epoxide hydrolase family.</text>
</comment>
<keyword evidence="5" id="KW-1185">Reference proteome</keyword>
<dbReference type="VEuPathDB" id="FungiDB:MCYG_03894"/>
<evidence type="ECO:0000256" key="2">
    <source>
        <dbReference type="ARBA" id="ARBA00038334"/>
    </source>
</evidence>
<evidence type="ECO:0000256" key="1">
    <source>
        <dbReference type="ARBA" id="ARBA00022801"/>
    </source>
</evidence>
<evidence type="ECO:0000313" key="5">
    <source>
        <dbReference type="Proteomes" id="UP000002035"/>
    </source>
</evidence>
<dbReference type="InterPro" id="IPR000073">
    <property type="entry name" value="AB_hydrolase_1"/>
</dbReference>
<dbReference type="STRING" id="554155.C5FMH2"/>
<dbReference type="SUPFAM" id="SSF53474">
    <property type="entry name" value="alpha/beta-Hydrolases"/>
    <property type="match status" value="1"/>
</dbReference>